<keyword evidence="1" id="KW-0472">Membrane</keyword>
<dbReference type="Gramene" id="AET2Gv21180600.8">
    <property type="protein sequence ID" value="AET2Gv21180600.8"/>
    <property type="gene ID" value="AET2Gv21180600"/>
</dbReference>
<feature type="transmembrane region" description="Helical" evidence="1">
    <location>
        <begin position="30"/>
        <end position="49"/>
    </location>
</feature>
<reference evidence="2" key="5">
    <citation type="journal article" date="2021" name="G3 (Bethesda)">
        <title>Aegilops tauschii genome assembly Aet v5.0 features greater sequence contiguity and improved annotation.</title>
        <authorList>
            <person name="Wang L."/>
            <person name="Zhu T."/>
            <person name="Rodriguez J.C."/>
            <person name="Deal K.R."/>
            <person name="Dubcovsky J."/>
            <person name="McGuire P.E."/>
            <person name="Lux T."/>
            <person name="Spannagl M."/>
            <person name="Mayer K.F.X."/>
            <person name="Baldrich P."/>
            <person name="Meyers B.C."/>
            <person name="Huo N."/>
            <person name="Gu Y.Q."/>
            <person name="Zhou H."/>
            <person name="Devos K.M."/>
            <person name="Bennetzen J.L."/>
            <person name="Unver T."/>
            <person name="Budak H."/>
            <person name="Gulick P.J."/>
            <person name="Galiba G."/>
            <person name="Kalapos B."/>
            <person name="Nelson D.R."/>
            <person name="Li P."/>
            <person name="You F.M."/>
            <person name="Luo M.C."/>
            <person name="Dvorak J."/>
        </authorList>
    </citation>
    <scope>NUCLEOTIDE SEQUENCE [LARGE SCALE GENOMIC DNA]</scope>
    <source>
        <strain evidence="2">cv. AL8/78</strain>
    </source>
</reference>
<reference evidence="2" key="4">
    <citation type="submission" date="2019-03" db="UniProtKB">
        <authorList>
            <consortium name="EnsemblPlants"/>
        </authorList>
    </citation>
    <scope>IDENTIFICATION</scope>
</reference>
<reference evidence="3" key="2">
    <citation type="journal article" date="2017" name="Nat. Plants">
        <title>The Aegilops tauschii genome reveals multiple impacts of transposons.</title>
        <authorList>
            <person name="Zhao G."/>
            <person name="Zou C."/>
            <person name="Li K."/>
            <person name="Wang K."/>
            <person name="Li T."/>
            <person name="Gao L."/>
            <person name="Zhang X."/>
            <person name="Wang H."/>
            <person name="Yang Z."/>
            <person name="Liu X."/>
            <person name="Jiang W."/>
            <person name="Mao L."/>
            <person name="Kong X."/>
            <person name="Jiao Y."/>
            <person name="Jia J."/>
        </authorList>
    </citation>
    <scope>NUCLEOTIDE SEQUENCE [LARGE SCALE GENOMIC DNA]</scope>
    <source>
        <strain evidence="3">cv. AL8/78</strain>
    </source>
</reference>
<keyword evidence="3" id="KW-1185">Reference proteome</keyword>
<dbReference type="EnsemblPlants" id="AET2Gv21180600.8">
    <property type="protein sequence ID" value="AET2Gv21180600.8"/>
    <property type="gene ID" value="AET2Gv21180600"/>
</dbReference>
<keyword evidence="1" id="KW-1133">Transmembrane helix</keyword>
<accession>A0A453DC03</accession>
<evidence type="ECO:0000256" key="1">
    <source>
        <dbReference type="SAM" id="Phobius"/>
    </source>
</evidence>
<reference evidence="3" key="1">
    <citation type="journal article" date="2014" name="Science">
        <title>Ancient hybridizations among the ancestral genomes of bread wheat.</title>
        <authorList>
            <consortium name="International Wheat Genome Sequencing Consortium,"/>
            <person name="Marcussen T."/>
            <person name="Sandve S.R."/>
            <person name="Heier L."/>
            <person name="Spannagl M."/>
            <person name="Pfeifer M."/>
            <person name="Jakobsen K.S."/>
            <person name="Wulff B.B."/>
            <person name="Steuernagel B."/>
            <person name="Mayer K.F."/>
            <person name="Olsen O.A."/>
        </authorList>
    </citation>
    <scope>NUCLEOTIDE SEQUENCE [LARGE SCALE GENOMIC DNA]</scope>
    <source>
        <strain evidence="3">cv. AL8/78</strain>
    </source>
</reference>
<dbReference type="AlphaFoldDB" id="A0A453DC03"/>
<keyword evidence="1" id="KW-0812">Transmembrane</keyword>
<proteinExistence type="predicted"/>
<protein>
    <submittedName>
        <fullName evidence="2">Uncharacterized protein</fullName>
    </submittedName>
</protein>
<name>A0A453DC03_AEGTS</name>
<evidence type="ECO:0000313" key="2">
    <source>
        <dbReference type="EnsemblPlants" id="AET2Gv21180600.8"/>
    </source>
</evidence>
<dbReference type="Proteomes" id="UP000015105">
    <property type="component" value="Chromosome 2D"/>
</dbReference>
<organism evidence="2 3">
    <name type="scientific">Aegilops tauschii subsp. strangulata</name>
    <name type="common">Goatgrass</name>
    <dbReference type="NCBI Taxonomy" id="200361"/>
    <lineage>
        <taxon>Eukaryota</taxon>
        <taxon>Viridiplantae</taxon>
        <taxon>Streptophyta</taxon>
        <taxon>Embryophyta</taxon>
        <taxon>Tracheophyta</taxon>
        <taxon>Spermatophyta</taxon>
        <taxon>Magnoliopsida</taxon>
        <taxon>Liliopsida</taxon>
        <taxon>Poales</taxon>
        <taxon>Poaceae</taxon>
        <taxon>BOP clade</taxon>
        <taxon>Pooideae</taxon>
        <taxon>Triticodae</taxon>
        <taxon>Triticeae</taxon>
        <taxon>Triticinae</taxon>
        <taxon>Aegilops</taxon>
    </lineage>
</organism>
<reference evidence="2" key="3">
    <citation type="journal article" date="2017" name="Nature">
        <title>Genome sequence of the progenitor of the wheat D genome Aegilops tauschii.</title>
        <authorList>
            <person name="Luo M.C."/>
            <person name="Gu Y.Q."/>
            <person name="Puiu D."/>
            <person name="Wang H."/>
            <person name="Twardziok S.O."/>
            <person name="Deal K.R."/>
            <person name="Huo N."/>
            <person name="Zhu T."/>
            <person name="Wang L."/>
            <person name="Wang Y."/>
            <person name="McGuire P.E."/>
            <person name="Liu S."/>
            <person name="Long H."/>
            <person name="Ramasamy R.K."/>
            <person name="Rodriguez J.C."/>
            <person name="Van S.L."/>
            <person name="Yuan L."/>
            <person name="Wang Z."/>
            <person name="Xia Z."/>
            <person name="Xiao L."/>
            <person name="Anderson O.D."/>
            <person name="Ouyang S."/>
            <person name="Liang Y."/>
            <person name="Zimin A.V."/>
            <person name="Pertea G."/>
            <person name="Qi P."/>
            <person name="Bennetzen J.L."/>
            <person name="Dai X."/>
            <person name="Dawson M.W."/>
            <person name="Muller H.G."/>
            <person name="Kugler K."/>
            <person name="Rivarola-Duarte L."/>
            <person name="Spannagl M."/>
            <person name="Mayer K.F.X."/>
            <person name="Lu F.H."/>
            <person name="Bevan M.W."/>
            <person name="Leroy P."/>
            <person name="Li P."/>
            <person name="You F.M."/>
            <person name="Sun Q."/>
            <person name="Liu Z."/>
            <person name="Lyons E."/>
            <person name="Wicker T."/>
            <person name="Salzberg S.L."/>
            <person name="Devos K.M."/>
            <person name="Dvorak J."/>
        </authorList>
    </citation>
    <scope>NUCLEOTIDE SEQUENCE [LARGE SCALE GENOMIC DNA]</scope>
    <source>
        <strain evidence="2">cv. AL8/78</strain>
    </source>
</reference>
<evidence type="ECO:0000313" key="3">
    <source>
        <dbReference type="Proteomes" id="UP000015105"/>
    </source>
</evidence>
<sequence>MTSRAYRALNRTGTDYEVTLADSVTGVKGVVLFMALVLTFWLLTCYLFGTQ</sequence>